<evidence type="ECO:0000313" key="1">
    <source>
        <dbReference type="EMBL" id="KAK2172520.1"/>
    </source>
</evidence>
<dbReference type="AlphaFoldDB" id="A0AAD9KJV8"/>
<proteinExistence type="predicted"/>
<dbReference type="EMBL" id="JAODUO010000953">
    <property type="protein sequence ID" value="KAK2172520.1"/>
    <property type="molecule type" value="Genomic_DNA"/>
</dbReference>
<reference evidence="1" key="1">
    <citation type="journal article" date="2023" name="Mol. Biol. Evol.">
        <title>Third-Generation Sequencing Reveals the Adaptive Role of the Epigenome in Three Deep-Sea Polychaetes.</title>
        <authorList>
            <person name="Perez M."/>
            <person name="Aroh O."/>
            <person name="Sun Y."/>
            <person name="Lan Y."/>
            <person name="Juniper S.K."/>
            <person name="Young C.R."/>
            <person name="Angers B."/>
            <person name="Qian P.Y."/>
        </authorList>
    </citation>
    <scope>NUCLEOTIDE SEQUENCE</scope>
    <source>
        <strain evidence="1">R07B-5</strain>
    </source>
</reference>
<keyword evidence="2" id="KW-1185">Reference proteome</keyword>
<sequence>MGTGFSWLKPLSGSGTCAKQGVLQLDPPLWAKSLTLHLKFSNPTGWSFNLGDSETNNGYGGDSGTHTHGYAAEVHNKGSTLLVYKNDLPMCNRCDKMYVLSGVITSYLIIRVSHDQLCIYNGDGVTIFKVSKCLFNFDRMFLGINRVIH</sequence>
<evidence type="ECO:0000313" key="2">
    <source>
        <dbReference type="Proteomes" id="UP001209878"/>
    </source>
</evidence>
<accession>A0AAD9KJV8</accession>
<name>A0AAD9KJV8_RIDPI</name>
<dbReference type="Proteomes" id="UP001209878">
    <property type="component" value="Unassembled WGS sequence"/>
</dbReference>
<gene>
    <name evidence="1" type="ORF">NP493_955g00019</name>
</gene>
<comment type="caution">
    <text evidence="1">The sequence shown here is derived from an EMBL/GenBank/DDBJ whole genome shotgun (WGS) entry which is preliminary data.</text>
</comment>
<protein>
    <submittedName>
        <fullName evidence="1">Uncharacterized protein</fullName>
    </submittedName>
</protein>
<organism evidence="1 2">
    <name type="scientific">Ridgeia piscesae</name>
    <name type="common">Tubeworm</name>
    <dbReference type="NCBI Taxonomy" id="27915"/>
    <lineage>
        <taxon>Eukaryota</taxon>
        <taxon>Metazoa</taxon>
        <taxon>Spiralia</taxon>
        <taxon>Lophotrochozoa</taxon>
        <taxon>Annelida</taxon>
        <taxon>Polychaeta</taxon>
        <taxon>Sedentaria</taxon>
        <taxon>Canalipalpata</taxon>
        <taxon>Sabellida</taxon>
        <taxon>Siboglinidae</taxon>
        <taxon>Ridgeia</taxon>
    </lineage>
</organism>